<dbReference type="AlphaFoldDB" id="A0A7Z2T6M2"/>
<dbReference type="RefSeq" id="WP_164650201.1">
    <property type="nucleotide sequence ID" value="NZ_CP047476.1"/>
</dbReference>
<keyword evidence="3" id="KW-1185">Reference proteome</keyword>
<organism evidence="2 3">
    <name type="scientific">Vibrio astriarenae</name>
    <dbReference type="NCBI Taxonomy" id="1481923"/>
    <lineage>
        <taxon>Bacteria</taxon>
        <taxon>Pseudomonadati</taxon>
        <taxon>Pseudomonadota</taxon>
        <taxon>Gammaproteobacteria</taxon>
        <taxon>Vibrionales</taxon>
        <taxon>Vibrionaceae</taxon>
        <taxon>Vibrio</taxon>
    </lineage>
</organism>
<accession>A0A7Z2T6M2</accession>
<evidence type="ECO:0000256" key="1">
    <source>
        <dbReference type="ARBA" id="ARBA00010169"/>
    </source>
</evidence>
<name>A0A7Z2T6M2_9VIBR</name>
<dbReference type="KEGG" id="vas:GT360_17295"/>
<evidence type="ECO:0000313" key="2">
    <source>
        <dbReference type="EMBL" id="QIA65301.1"/>
    </source>
</evidence>
<dbReference type="InterPro" id="IPR011322">
    <property type="entry name" value="N-reg_PII-like_a/b"/>
</dbReference>
<dbReference type="Pfam" id="PF03091">
    <property type="entry name" value="CutA1"/>
    <property type="match status" value="1"/>
</dbReference>
<dbReference type="Gene3D" id="3.30.70.120">
    <property type="match status" value="1"/>
</dbReference>
<dbReference type="PANTHER" id="PTHR23419:SF8">
    <property type="entry name" value="FI09726P"/>
    <property type="match status" value="1"/>
</dbReference>
<dbReference type="InterPro" id="IPR004323">
    <property type="entry name" value="Ion_tolerance_CutA"/>
</dbReference>
<comment type="similarity">
    <text evidence="1">Belongs to the CutA family.</text>
</comment>
<dbReference type="PANTHER" id="PTHR23419">
    <property type="entry name" value="DIVALENT CATION TOLERANCE CUTA-RELATED"/>
    <property type="match status" value="1"/>
</dbReference>
<dbReference type="GO" id="GO:0005507">
    <property type="term" value="F:copper ion binding"/>
    <property type="evidence" value="ECO:0007669"/>
    <property type="project" value="TreeGrafter"/>
</dbReference>
<gene>
    <name evidence="2" type="ORF">GT360_17295</name>
</gene>
<protein>
    <submittedName>
        <fullName evidence="2">Divalent cation tolerance protein CutA</fullName>
    </submittedName>
</protein>
<dbReference type="EMBL" id="CP047476">
    <property type="protein sequence ID" value="QIA65301.1"/>
    <property type="molecule type" value="Genomic_DNA"/>
</dbReference>
<dbReference type="InterPro" id="IPR015867">
    <property type="entry name" value="N-reg_PII/ATP_PRibTrfase_C"/>
</dbReference>
<dbReference type="GO" id="GO:0010038">
    <property type="term" value="P:response to metal ion"/>
    <property type="evidence" value="ECO:0007669"/>
    <property type="project" value="InterPro"/>
</dbReference>
<sequence>MSSEYGMVLTTVEPGDEQVIIDSLLNQQLAGCIQVLPIDSHYVWQGKICNDKESLLVIKTRLCLYPKVEQEIQRVHPYDVPQIVMVPFVEGFNPYLTWLGEQTQGGE</sequence>
<dbReference type="SUPFAM" id="SSF54913">
    <property type="entry name" value="GlnB-like"/>
    <property type="match status" value="1"/>
</dbReference>
<dbReference type="Proteomes" id="UP000464262">
    <property type="component" value="Chromosome 2"/>
</dbReference>
<reference evidence="2 3" key="1">
    <citation type="submission" date="2020-01" db="EMBL/GenBank/DDBJ databases">
        <title>Whole genome and functional gene identification of agarase of Vibrio HN897.</title>
        <authorList>
            <person name="Liu Y."/>
            <person name="Zhao Z."/>
        </authorList>
    </citation>
    <scope>NUCLEOTIDE SEQUENCE [LARGE SCALE GENOMIC DNA]</scope>
    <source>
        <strain evidence="2 3">HN897</strain>
    </source>
</reference>
<evidence type="ECO:0000313" key="3">
    <source>
        <dbReference type="Proteomes" id="UP000464262"/>
    </source>
</evidence>
<proteinExistence type="inferred from homology"/>